<feature type="transmembrane region" description="Helical" evidence="1">
    <location>
        <begin position="91"/>
        <end position="113"/>
    </location>
</feature>
<accession>A0A6N9H9M3</accession>
<name>A0A6N9H9M3_9MICO</name>
<sequence length="154" mass="15987">MPKQPITEVPRGETIASYSKHEEARAAVARLAERDFDVSALTIVGSDVAIVESMEGLRSWAAAAGSGALSGAWLGLFLGLIMALLGGDQSLTSGGLLPALLIGVGIGIIWGLLMRWQAGRRGSVAGRPQVLAGRYDIVCAPARAAEARLLLGTH</sequence>
<dbReference type="RefSeq" id="WP_160954202.1">
    <property type="nucleotide sequence ID" value="NZ_WWEQ01000077.1"/>
</dbReference>
<proteinExistence type="predicted"/>
<keyword evidence="4" id="KW-1185">Reference proteome</keyword>
<dbReference type="AlphaFoldDB" id="A0A6N9H9M3"/>
<keyword evidence="1" id="KW-1133">Transmembrane helix</keyword>
<dbReference type="Proteomes" id="UP000469215">
    <property type="component" value="Unassembled WGS sequence"/>
</dbReference>
<gene>
    <name evidence="3" type="ORF">GSY69_12670</name>
</gene>
<evidence type="ECO:0000259" key="2">
    <source>
        <dbReference type="Pfam" id="PF11181"/>
    </source>
</evidence>
<keyword evidence="1" id="KW-0812">Transmembrane</keyword>
<evidence type="ECO:0000313" key="4">
    <source>
        <dbReference type="Proteomes" id="UP000469215"/>
    </source>
</evidence>
<evidence type="ECO:0000313" key="3">
    <source>
        <dbReference type="EMBL" id="MYM20790.1"/>
    </source>
</evidence>
<protein>
    <submittedName>
        <fullName evidence="3">Magnesium transporter</fullName>
    </submittedName>
</protein>
<dbReference type="Pfam" id="PF11181">
    <property type="entry name" value="YflT"/>
    <property type="match status" value="1"/>
</dbReference>
<dbReference type="InterPro" id="IPR025889">
    <property type="entry name" value="GSP17M-like_dom"/>
</dbReference>
<reference evidence="3 4" key="1">
    <citation type="submission" date="2020-01" db="EMBL/GenBank/DDBJ databases">
        <authorList>
            <person name="Deng T."/>
        </authorList>
    </citation>
    <scope>NUCLEOTIDE SEQUENCE [LARGE SCALE GENOMIC DNA]</scope>
    <source>
        <strain evidence="3 4">5221</strain>
    </source>
</reference>
<evidence type="ECO:0000256" key="1">
    <source>
        <dbReference type="SAM" id="Phobius"/>
    </source>
</evidence>
<comment type="caution">
    <text evidence="3">The sequence shown here is derived from an EMBL/GenBank/DDBJ whole genome shotgun (WGS) entry which is preliminary data.</text>
</comment>
<keyword evidence="1" id="KW-0472">Membrane</keyword>
<feature type="transmembrane region" description="Helical" evidence="1">
    <location>
        <begin position="60"/>
        <end position="85"/>
    </location>
</feature>
<feature type="domain" description="General stress protein 17M-like" evidence="2">
    <location>
        <begin position="13"/>
        <end position="88"/>
    </location>
</feature>
<dbReference type="EMBL" id="WWEQ01000077">
    <property type="protein sequence ID" value="MYM20790.1"/>
    <property type="molecule type" value="Genomic_DNA"/>
</dbReference>
<organism evidence="3 4">
    <name type="scientific">Brevibacterium rongguiense</name>
    <dbReference type="NCBI Taxonomy" id="2695267"/>
    <lineage>
        <taxon>Bacteria</taxon>
        <taxon>Bacillati</taxon>
        <taxon>Actinomycetota</taxon>
        <taxon>Actinomycetes</taxon>
        <taxon>Micrococcales</taxon>
        <taxon>Brevibacteriaceae</taxon>
        <taxon>Brevibacterium</taxon>
    </lineage>
</organism>